<proteinExistence type="predicted"/>
<dbReference type="EMBL" id="LXQA011181396">
    <property type="protein sequence ID" value="MCI88014.1"/>
    <property type="molecule type" value="Genomic_DNA"/>
</dbReference>
<feature type="compositionally biased region" description="Polar residues" evidence="1">
    <location>
        <begin position="28"/>
        <end position="40"/>
    </location>
</feature>
<feature type="region of interest" description="Disordered" evidence="1">
    <location>
        <begin position="1"/>
        <end position="55"/>
    </location>
</feature>
<protein>
    <submittedName>
        <fullName evidence="2">Uncharacterized protein</fullName>
    </submittedName>
</protein>
<feature type="non-terminal residue" evidence="2">
    <location>
        <position position="1"/>
    </location>
</feature>
<keyword evidence="3" id="KW-1185">Reference proteome</keyword>
<dbReference type="Proteomes" id="UP000265520">
    <property type="component" value="Unassembled WGS sequence"/>
</dbReference>
<name>A0A392VHZ4_9FABA</name>
<accession>A0A392VHZ4</accession>
<evidence type="ECO:0000313" key="3">
    <source>
        <dbReference type="Proteomes" id="UP000265520"/>
    </source>
</evidence>
<dbReference type="AlphaFoldDB" id="A0A392VHZ4"/>
<sequence>ALSSNRYQKVGGQDDLKSRDLNRPGTLESRSNRATNTTGIKETRKNSDRWMSSIR</sequence>
<feature type="compositionally biased region" description="Basic and acidic residues" evidence="1">
    <location>
        <begin position="12"/>
        <end position="22"/>
    </location>
</feature>
<evidence type="ECO:0000313" key="2">
    <source>
        <dbReference type="EMBL" id="MCI88014.1"/>
    </source>
</evidence>
<comment type="caution">
    <text evidence="2">The sequence shown here is derived from an EMBL/GenBank/DDBJ whole genome shotgun (WGS) entry which is preliminary data.</text>
</comment>
<organism evidence="2 3">
    <name type="scientific">Trifolium medium</name>
    <dbReference type="NCBI Taxonomy" id="97028"/>
    <lineage>
        <taxon>Eukaryota</taxon>
        <taxon>Viridiplantae</taxon>
        <taxon>Streptophyta</taxon>
        <taxon>Embryophyta</taxon>
        <taxon>Tracheophyta</taxon>
        <taxon>Spermatophyta</taxon>
        <taxon>Magnoliopsida</taxon>
        <taxon>eudicotyledons</taxon>
        <taxon>Gunneridae</taxon>
        <taxon>Pentapetalae</taxon>
        <taxon>rosids</taxon>
        <taxon>fabids</taxon>
        <taxon>Fabales</taxon>
        <taxon>Fabaceae</taxon>
        <taxon>Papilionoideae</taxon>
        <taxon>50 kb inversion clade</taxon>
        <taxon>NPAAA clade</taxon>
        <taxon>Hologalegina</taxon>
        <taxon>IRL clade</taxon>
        <taxon>Trifolieae</taxon>
        <taxon>Trifolium</taxon>
    </lineage>
</organism>
<reference evidence="2 3" key="1">
    <citation type="journal article" date="2018" name="Front. Plant Sci.">
        <title>Red Clover (Trifolium pratense) and Zigzag Clover (T. medium) - A Picture of Genomic Similarities and Differences.</title>
        <authorList>
            <person name="Dluhosova J."/>
            <person name="Istvanek J."/>
            <person name="Nedelnik J."/>
            <person name="Repkova J."/>
        </authorList>
    </citation>
    <scope>NUCLEOTIDE SEQUENCE [LARGE SCALE GENOMIC DNA]</scope>
    <source>
        <strain evidence="3">cv. 10/8</strain>
        <tissue evidence="2">Leaf</tissue>
    </source>
</reference>
<evidence type="ECO:0000256" key="1">
    <source>
        <dbReference type="SAM" id="MobiDB-lite"/>
    </source>
</evidence>